<dbReference type="Gene3D" id="6.10.250.3110">
    <property type="match status" value="1"/>
</dbReference>
<keyword evidence="1" id="KW-0175">Coiled coil</keyword>
<protein>
    <submittedName>
        <fullName evidence="4">Uncharacterized protein</fullName>
    </submittedName>
</protein>
<feature type="transmembrane region" description="Helical" evidence="3">
    <location>
        <begin position="15"/>
        <end position="36"/>
    </location>
</feature>
<feature type="compositionally biased region" description="Basic and acidic residues" evidence="2">
    <location>
        <begin position="192"/>
        <end position="206"/>
    </location>
</feature>
<evidence type="ECO:0000256" key="2">
    <source>
        <dbReference type="SAM" id="MobiDB-lite"/>
    </source>
</evidence>
<feature type="coiled-coil region" evidence="1">
    <location>
        <begin position="54"/>
        <end position="141"/>
    </location>
</feature>
<dbReference type="Proteomes" id="UP000813824">
    <property type="component" value="Unassembled WGS sequence"/>
</dbReference>
<organism evidence="4 5">
    <name type="scientific">Cristinia sonorae</name>
    <dbReference type="NCBI Taxonomy" id="1940300"/>
    <lineage>
        <taxon>Eukaryota</taxon>
        <taxon>Fungi</taxon>
        <taxon>Dikarya</taxon>
        <taxon>Basidiomycota</taxon>
        <taxon>Agaricomycotina</taxon>
        <taxon>Agaricomycetes</taxon>
        <taxon>Agaricomycetidae</taxon>
        <taxon>Agaricales</taxon>
        <taxon>Pleurotineae</taxon>
        <taxon>Stephanosporaceae</taxon>
        <taxon>Cristinia</taxon>
    </lineage>
</organism>
<proteinExistence type="predicted"/>
<keyword evidence="5" id="KW-1185">Reference proteome</keyword>
<gene>
    <name evidence="4" type="ORF">BXZ70DRAFT_395368</name>
</gene>
<reference evidence="4" key="1">
    <citation type="journal article" date="2021" name="New Phytol.">
        <title>Evolutionary innovations through gain and loss of genes in the ectomycorrhizal Boletales.</title>
        <authorList>
            <person name="Wu G."/>
            <person name="Miyauchi S."/>
            <person name="Morin E."/>
            <person name="Kuo A."/>
            <person name="Drula E."/>
            <person name="Varga T."/>
            <person name="Kohler A."/>
            <person name="Feng B."/>
            <person name="Cao Y."/>
            <person name="Lipzen A."/>
            <person name="Daum C."/>
            <person name="Hundley H."/>
            <person name="Pangilinan J."/>
            <person name="Johnson J."/>
            <person name="Barry K."/>
            <person name="LaButti K."/>
            <person name="Ng V."/>
            <person name="Ahrendt S."/>
            <person name="Min B."/>
            <person name="Choi I.G."/>
            <person name="Park H."/>
            <person name="Plett J.M."/>
            <person name="Magnuson J."/>
            <person name="Spatafora J.W."/>
            <person name="Nagy L.G."/>
            <person name="Henrissat B."/>
            <person name="Grigoriev I.V."/>
            <person name="Yang Z.L."/>
            <person name="Xu J."/>
            <person name="Martin F.M."/>
        </authorList>
    </citation>
    <scope>NUCLEOTIDE SEQUENCE</scope>
    <source>
        <strain evidence="4">KKN 215</strain>
    </source>
</reference>
<keyword evidence="3" id="KW-0812">Transmembrane</keyword>
<dbReference type="AlphaFoldDB" id="A0A8K0XU41"/>
<evidence type="ECO:0000256" key="1">
    <source>
        <dbReference type="SAM" id="Coils"/>
    </source>
</evidence>
<keyword evidence="3" id="KW-1133">Transmembrane helix</keyword>
<evidence type="ECO:0000313" key="5">
    <source>
        <dbReference type="Proteomes" id="UP000813824"/>
    </source>
</evidence>
<sequence>MPSNSQPTRPPPSRLTSVLILTAILTPLALVPYIAVRRHLLRLQTQLSKMDETRMTLRRDLKAALAMRKEEQEKVMGMIESVRKEVEVVRKEVEDTREDVGHVDRDVESLEGDVDEIRIDMRELVEENQRVKLQLSTLKELGQGLADVAAFMEEVEIHHGLAVKPNDGRGIDRIRKLAYKFEGLKMQANTSSEEKHHGETNPGEKC</sequence>
<feature type="region of interest" description="Disordered" evidence="2">
    <location>
        <begin position="187"/>
        <end position="206"/>
    </location>
</feature>
<name>A0A8K0XU41_9AGAR</name>
<dbReference type="EMBL" id="JAEVFJ010000003">
    <property type="protein sequence ID" value="KAH8105821.1"/>
    <property type="molecule type" value="Genomic_DNA"/>
</dbReference>
<comment type="caution">
    <text evidence="4">The sequence shown here is derived from an EMBL/GenBank/DDBJ whole genome shotgun (WGS) entry which is preliminary data.</text>
</comment>
<evidence type="ECO:0000256" key="3">
    <source>
        <dbReference type="SAM" id="Phobius"/>
    </source>
</evidence>
<evidence type="ECO:0000313" key="4">
    <source>
        <dbReference type="EMBL" id="KAH8105821.1"/>
    </source>
</evidence>
<accession>A0A8K0XU41</accession>
<keyword evidence="3" id="KW-0472">Membrane</keyword>
<dbReference type="OrthoDB" id="3232130at2759"/>